<dbReference type="STRING" id="596315.HMPREF0634_0823"/>
<dbReference type="Gene3D" id="3.30.70.1490">
    <property type="entry name" value="Cysteine protease Prp"/>
    <property type="match status" value="1"/>
</dbReference>
<name>E0E0X5_9FIRM</name>
<evidence type="ECO:0000313" key="7">
    <source>
        <dbReference type="EMBL" id="EFM65475.1"/>
    </source>
</evidence>
<sequence>MIKVTFYYNDKFKIKGFELRGHANYGEFGYDIVCASATTNSIGVINSLEELQNVGFEVQEAEEGFIAAFIKEDDIEKSQLLLNHLKRTLEEISREYPKNIKIYEK</sequence>
<dbReference type="AlphaFoldDB" id="E0E0X5"/>
<evidence type="ECO:0000256" key="6">
    <source>
        <dbReference type="ARBA" id="ARBA00044538"/>
    </source>
</evidence>
<comment type="similarity">
    <text evidence="5">Belongs to the Prp family.</text>
</comment>
<dbReference type="InterPro" id="IPR007422">
    <property type="entry name" value="Peptidase_Prp"/>
</dbReference>
<dbReference type="SUPFAM" id="SSF118010">
    <property type="entry name" value="TM1457-like"/>
    <property type="match status" value="1"/>
</dbReference>
<keyword evidence="3" id="KW-0378">Hydrolase</keyword>
<dbReference type="GO" id="GO:0006508">
    <property type="term" value="P:proteolysis"/>
    <property type="evidence" value="ECO:0007669"/>
    <property type="project" value="UniProtKB-KW"/>
</dbReference>
<dbReference type="eggNOG" id="COG2868">
    <property type="taxonomic scope" value="Bacteria"/>
</dbReference>
<dbReference type="CDD" id="cd16332">
    <property type="entry name" value="Prp-like"/>
    <property type="match status" value="1"/>
</dbReference>
<evidence type="ECO:0000256" key="2">
    <source>
        <dbReference type="ARBA" id="ARBA00022670"/>
    </source>
</evidence>
<comment type="caution">
    <text evidence="7">The sequence shown here is derived from an EMBL/GenBank/DDBJ whole genome shotgun (WGS) entry which is preliminary data.</text>
</comment>
<dbReference type="GO" id="GO:0042254">
    <property type="term" value="P:ribosome biogenesis"/>
    <property type="evidence" value="ECO:0007669"/>
    <property type="project" value="UniProtKB-KW"/>
</dbReference>
<keyword evidence="4" id="KW-0788">Thiol protease</keyword>
<evidence type="ECO:0000256" key="4">
    <source>
        <dbReference type="ARBA" id="ARBA00022807"/>
    </source>
</evidence>
<dbReference type="OrthoDB" id="48998at2"/>
<gene>
    <name evidence="7" type="ORF">HMPREF0634_0823</name>
</gene>
<dbReference type="RefSeq" id="WP_007787865.1">
    <property type="nucleotide sequence ID" value="NZ_ADGQ01000001.1"/>
</dbReference>
<dbReference type="PANTHER" id="PTHR39178:SF1">
    <property type="entry name" value="RIBOSOMAL-PROCESSING CYSTEINE PROTEASE PRP"/>
    <property type="match status" value="1"/>
</dbReference>
<evidence type="ECO:0000256" key="5">
    <source>
        <dbReference type="ARBA" id="ARBA00044503"/>
    </source>
</evidence>
<keyword evidence="8" id="KW-1185">Reference proteome</keyword>
<dbReference type="Proteomes" id="UP000003244">
    <property type="component" value="Unassembled WGS sequence"/>
</dbReference>
<organism evidence="7 8">
    <name type="scientific">Peptostreptococcus stomatis DSM 17678</name>
    <dbReference type="NCBI Taxonomy" id="596315"/>
    <lineage>
        <taxon>Bacteria</taxon>
        <taxon>Bacillati</taxon>
        <taxon>Bacillota</taxon>
        <taxon>Clostridia</taxon>
        <taxon>Peptostreptococcales</taxon>
        <taxon>Peptostreptococcaceae</taxon>
        <taxon>Peptostreptococcus</taxon>
    </lineage>
</organism>
<reference evidence="7 8" key="1">
    <citation type="submission" date="2010-08" db="EMBL/GenBank/DDBJ databases">
        <authorList>
            <person name="Harkins D.M."/>
            <person name="Madupu R."/>
            <person name="Durkin A.S."/>
            <person name="Torralba M."/>
            <person name="Methe B."/>
            <person name="Sutton G.G."/>
            <person name="Nelson K.E."/>
        </authorList>
    </citation>
    <scope>NUCLEOTIDE SEQUENCE [LARGE SCALE GENOMIC DNA]</scope>
    <source>
        <strain evidence="7 8">DSM 17678</strain>
    </source>
</reference>
<accession>E0E0X5</accession>
<dbReference type="GeneID" id="84799794"/>
<proteinExistence type="inferred from homology"/>
<dbReference type="InterPro" id="IPR036764">
    <property type="entry name" value="Peptidase_Prp_sf"/>
</dbReference>
<dbReference type="EMBL" id="ADGQ01000001">
    <property type="protein sequence ID" value="EFM65475.1"/>
    <property type="molecule type" value="Genomic_DNA"/>
</dbReference>
<evidence type="ECO:0000256" key="3">
    <source>
        <dbReference type="ARBA" id="ARBA00022801"/>
    </source>
</evidence>
<dbReference type="GO" id="GO:0008234">
    <property type="term" value="F:cysteine-type peptidase activity"/>
    <property type="evidence" value="ECO:0007669"/>
    <property type="project" value="UniProtKB-KW"/>
</dbReference>
<keyword evidence="1" id="KW-0690">Ribosome biogenesis</keyword>
<dbReference type="PANTHER" id="PTHR39178">
    <property type="entry name" value="HYPOTHETICAL RIBOSOME-ASSOCIATED PROTEIN"/>
    <property type="match status" value="1"/>
</dbReference>
<evidence type="ECO:0000313" key="8">
    <source>
        <dbReference type="Proteomes" id="UP000003244"/>
    </source>
</evidence>
<protein>
    <recommendedName>
        <fullName evidence="6">Ribosomal processing cysteine protease Prp</fullName>
    </recommendedName>
</protein>
<keyword evidence="2" id="KW-0645">Protease</keyword>
<dbReference type="Pfam" id="PF04327">
    <property type="entry name" value="Peptidase_Prp"/>
    <property type="match status" value="1"/>
</dbReference>
<evidence type="ECO:0000256" key="1">
    <source>
        <dbReference type="ARBA" id="ARBA00022517"/>
    </source>
</evidence>